<keyword evidence="1" id="KW-0472">Membrane</keyword>
<keyword evidence="1" id="KW-1133">Transmembrane helix</keyword>
<organism evidence="2">
    <name type="scientific">Octopus bimaculoides</name>
    <name type="common">California two-spotted octopus</name>
    <dbReference type="NCBI Taxonomy" id="37653"/>
    <lineage>
        <taxon>Eukaryota</taxon>
        <taxon>Metazoa</taxon>
        <taxon>Spiralia</taxon>
        <taxon>Lophotrochozoa</taxon>
        <taxon>Mollusca</taxon>
        <taxon>Cephalopoda</taxon>
        <taxon>Coleoidea</taxon>
        <taxon>Octopodiformes</taxon>
        <taxon>Octopoda</taxon>
        <taxon>Incirrata</taxon>
        <taxon>Octopodidae</taxon>
        <taxon>Octopus</taxon>
    </lineage>
</organism>
<gene>
    <name evidence="2" type="ORF">OCBIM_22006771mg</name>
</gene>
<evidence type="ECO:0000256" key="1">
    <source>
        <dbReference type="SAM" id="Phobius"/>
    </source>
</evidence>
<evidence type="ECO:0000313" key="2">
    <source>
        <dbReference type="EMBL" id="KOF68649.1"/>
    </source>
</evidence>
<dbReference type="AlphaFoldDB" id="A0A0L8FVI2"/>
<dbReference type="EMBL" id="KQ426101">
    <property type="protein sequence ID" value="KOF68649.1"/>
    <property type="molecule type" value="Genomic_DNA"/>
</dbReference>
<proteinExistence type="predicted"/>
<protein>
    <submittedName>
        <fullName evidence="2">Uncharacterized protein</fullName>
    </submittedName>
</protein>
<feature type="transmembrane region" description="Helical" evidence="1">
    <location>
        <begin position="6"/>
        <end position="29"/>
    </location>
</feature>
<reference evidence="2" key="1">
    <citation type="submission" date="2015-07" db="EMBL/GenBank/DDBJ databases">
        <title>MeaNS - Measles Nucleotide Surveillance Program.</title>
        <authorList>
            <person name="Tran T."/>
            <person name="Druce J."/>
        </authorList>
    </citation>
    <scope>NUCLEOTIDE SEQUENCE</scope>
    <source>
        <strain evidence="2">UCB-OBI-ISO-001</strain>
        <tissue evidence="2">Gonad</tissue>
    </source>
</reference>
<keyword evidence="1" id="KW-0812">Transmembrane</keyword>
<sequence length="78" mass="9052">MVHHQIGNISFLLFSSICLRFCEIPMWLLSRKEKSKAKKACLQQTLVIATRVGRQCLDVIFFSLNQSNPINQSMYFDN</sequence>
<accession>A0A0L8FVI2</accession>
<name>A0A0L8FVI2_OCTBM</name>